<dbReference type="InterPro" id="IPR024983">
    <property type="entry name" value="CHAT_dom"/>
</dbReference>
<organism evidence="3 4">
    <name type="scientific">Piscinibacter aquaticus</name>
    <dbReference type="NCBI Taxonomy" id="392597"/>
    <lineage>
        <taxon>Bacteria</taxon>
        <taxon>Pseudomonadati</taxon>
        <taxon>Pseudomonadota</taxon>
        <taxon>Betaproteobacteria</taxon>
        <taxon>Burkholderiales</taxon>
        <taxon>Sphaerotilaceae</taxon>
        <taxon>Piscinibacter</taxon>
    </lineage>
</organism>
<protein>
    <submittedName>
        <fullName evidence="3">CHAT domain-containing protein</fullName>
    </submittedName>
</protein>
<dbReference type="Pfam" id="PF20308">
    <property type="entry name" value="TPR-S"/>
    <property type="match status" value="1"/>
</dbReference>
<dbReference type="InterPro" id="IPR046880">
    <property type="entry name" value="TPR-S"/>
</dbReference>
<gene>
    <name evidence="3" type="ORF">FSC37_21210</name>
</gene>
<comment type="caution">
    <text evidence="3">The sequence shown here is derived from an EMBL/GenBank/DDBJ whole genome shotgun (WGS) entry which is preliminary data.</text>
</comment>
<accession>A0A5C6U3S3</accession>
<evidence type="ECO:0000313" key="4">
    <source>
        <dbReference type="Proteomes" id="UP000321832"/>
    </source>
</evidence>
<dbReference type="Proteomes" id="UP000321832">
    <property type="component" value="Unassembled WGS sequence"/>
</dbReference>
<dbReference type="Pfam" id="PF12770">
    <property type="entry name" value="CHAT"/>
    <property type="match status" value="1"/>
</dbReference>
<sequence length="662" mass="72574">MTEDRASDSLRFVTTADRARAEETLAEGQLRGRPLHRPGLRQRHRQRRDLQDAVRNAAAAAPEAELARPARHRHPARRSVGAFPLGTARGPLEPPGPAAGGGRRHGAAAQDGGVPHRSAACLRQHRLRRRQPGSGRLECLCRPARRAPRGRARARGLRAGRLRHRRGDRRTGLGDRRRPAFARLARAALAGHGEHEFELAAQGPDAPPKRVSGMVIGRETFLTPGDVAQMRHVPELVFINCCHLGNTGGGSATYNRLAANLGVEFIRMGVRAVVCAGWAVDDAAALTFAQVFYERMLAGATFGDAVHRARATTWSAHPGVNTWGAYQCYGDPGFRLVRDDIGVERPAPPAFFAPSELVTEVNNLTESVRMISQRRERDDDALAADLRQRVDALLARVPEVSRAAWLARADVCAAIGFAYGEVRLYEPACEWLDRALRSGSGDCPVRAAEQHANFQVRLAAQAWAALPLRSGTAASTQREARRAELAERIEAALFQLDAINTRAPTYERLVLLGGACKRLAWVQQGRPRVEALLNMAQYYRQAHDIDPDDDVYAFVNWAMACLLLRRLDPERAAGDWLGALAAMCERHVAATRAALAESPSLWLATGWPTCRCCACCWPPTSRGRGTRRSARKPPRSTPPPSRAGPACARWRRSRSTSTFSSN</sequence>
<evidence type="ECO:0000259" key="2">
    <source>
        <dbReference type="Pfam" id="PF12770"/>
    </source>
</evidence>
<dbReference type="AlphaFoldDB" id="A0A5C6U3S3"/>
<evidence type="ECO:0000313" key="3">
    <source>
        <dbReference type="EMBL" id="TXC67300.1"/>
    </source>
</evidence>
<keyword evidence="4" id="KW-1185">Reference proteome</keyword>
<reference evidence="3 4" key="1">
    <citation type="submission" date="2019-08" db="EMBL/GenBank/DDBJ databases">
        <authorList>
            <person name="Khan S.A."/>
            <person name="Jeon C.O."/>
            <person name="Jeong S.E."/>
        </authorList>
    </citation>
    <scope>NUCLEOTIDE SEQUENCE [LARGE SCALE GENOMIC DNA]</scope>
    <source>
        <strain evidence="4">IMCC1728</strain>
    </source>
</reference>
<name>A0A5C6U3S3_9BURK</name>
<proteinExistence type="predicted"/>
<feature type="compositionally biased region" description="Basic residues" evidence="1">
    <location>
        <begin position="33"/>
        <end position="47"/>
    </location>
</feature>
<feature type="region of interest" description="Disordered" evidence="1">
    <location>
        <begin position="23"/>
        <end position="119"/>
    </location>
</feature>
<feature type="domain" description="CHAT" evidence="2">
    <location>
        <begin position="190"/>
        <end position="331"/>
    </location>
</feature>
<dbReference type="EMBL" id="VOPW01000001">
    <property type="protein sequence ID" value="TXC67300.1"/>
    <property type="molecule type" value="Genomic_DNA"/>
</dbReference>
<feature type="compositionally biased region" description="Basic residues" evidence="1">
    <location>
        <begin position="624"/>
        <end position="634"/>
    </location>
</feature>
<evidence type="ECO:0000256" key="1">
    <source>
        <dbReference type="SAM" id="MobiDB-lite"/>
    </source>
</evidence>
<feature type="region of interest" description="Disordered" evidence="1">
    <location>
        <begin position="621"/>
        <end position="662"/>
    </location>
</feature>